<keyword evidence="8" id="KW-0333">Golgi apparatus</keyword>
<proteinExistence type="predicted"/>
<evidence type="ECO:0000313" key="14">
    <source>
        <dbReference type="EMBL" id="EGD60008.1"/>
    </source>
</evidence>
<dbReference type="SUPFAM" id="SSF51735">
    <property type="entry name" value="NAD(P)-binding Rossmann-fold domains"/>
    <property type="match status" value="1"/>
</dbReference>
<evidence type="ECO:0000259" key="13">
    <source>
        <dbReference type="Pfam" id="PF01370"/>
    </source>
</evidence>
<evidence type="ECO:0000256" key="12">
    <source>
        <dbReference type="ARBA" id="ARBA00037859"/>
    </source>
</evidence>
<keyword evidence="6" id="KW-1133">Transmembrane helix</keyword>
<gene>
    <name evidence="14" type="ORF">Y88_1882</name>
</gene>
<evidence type="ECO:0000256" key="4">
    <source>
        <dbReference type="ARBA" id="ARBA00022793"/>
    </source>
</evidence>
<sequence>MGKKVLVAGGAGFIGSHIVDRLVKRSDMDSLVVVDNFWTGVPDNLAGITDPRLHFVQCDVENFATAEKFDEILHLASPASPPWYMREPVRTIKANLLGALNLLEMLAPGGRVSFASTSEVYGDPKITPQPETYKGQVDCTGPRSSYDESKRCTESLLFEMHRTQGVDIRIVRLFNVYGPRTRPDDGRAVSNFLSQALTNGKLTVYGDGQQSRSWGYVDDIVDALERYFWLDDIDYVGPLNVGNDREVSVIDIANYITQLVPGTIVEMCPPIPQDPTNRRPDLTLCRKILPGWEARVSYEEGIKRTFEWFRDTVMKGAETEAPSPIRL</sequence>
<comment type="subcellular location">
    <subcellularLocation>
        <location evidence="2">Golgi apparatus membrane</location>
        <topology evidence="2">Single-pass type II membrane protein</topology>
    </subcellularLocation>
    <subcellularLocation>
        <location evidence="12">Golgi apparatus</location>
        <location evidence="12">Golgi stack membrane</location>
    </subcellularLocation>
</comment>
<evidence type="ECO:0000256" key="10">
    <source>
        <dbReference type="ARBA" id="ARBA00023180"/>
    </source>
</evidence>
<evidence type="ECO:0000256" key="8">
    <source>
        <dbReference type="ARBA" id="ARBA00023034"/>
    </source>
</evidence>
<name>F1Z543_9SPHN</name>
<dbReference type="Gene3D" id="3.40.50.720">
    <property type="entry name" value="NAD(P)-binding Rossmann-like Domain"/>
    <property type="match status" value="1"/>
</dbReference>
<evidence type="ECO:0000256" key="7">
    <source>
        <dbReference type="ARBA" id="ARBA00023027"/>
    </source>
</evidence>
<dbReference type="InParanoid" id="F1Z543"/>
<dbReference type="FunFam" id="3.40.50.720:FF:000065">
    <property type="entry name" value="UDP-glucuronic acid decarboxylase 1"/>
    <property type="match status" value="1"/>
</dbReference>
<dbReference type="PANTHER" id="PTHR43078">
    <property type="entry name" value="UDP-GLUCURONIC ACID DECARBOXYLASE-RELATED"/>
    <property type="match status" value="1"/>
</dbReference>
<reference evidence="14 15" key="1">
    <citation type="journal article" date="2012" name="J. Bacteriol.">
        <title>Draft Genome Sequence of Novosphingobium nitrogenifigens Y88T.</title>
        <authorList>
            <person name="Strabala T.J."/>
            <person name="Macdonald L."/>
            <person name="Liu V."/>
            <person name="Smit A.M."/>
        </authorList>
    </citation>
    <scope>NUCLEOTIDE SEQUENCE [LARGE SCALE GENOMIC DNA]</scope>
    <source>
        <strain evidence="14 15">DSM 19370</strain>
    </source>
</reference>
<keyword evidence="4" id="KW-0210">Decarboxylase</keyword>
<dbReference type="AlphaFoldDB" id="F1Z543"/>
<evidence type="ECO:0000256" key="2">
    <source>
        <dbReference type="ARBA" id="ARBA00004323"/>
    </source>
</evidence>
<dbReference type="GO" id="GO:0048040">
    <property type="term" value="F:UDP-glucuronate decarboxylase activity"/>
    <property type="evidence" value="ECO:0007669"/>
    <property type="project" value="TreeGrafter"/>
</dbReference>
<dbReference type="InterPro" id="IPR044516">
    <property type="entry name" value="UXS-like"/>
</dbReference>
<evidence type="ECO:0000256" key="11">
    <source>
        <dbReference type="ARBA" id="ARBA00023239"/>
    </source>
</evidence>
<evidence type="ECO:0000256" key="1">
    <source>
        <dbReference type="ARBA" id="ARBA00001911"/>
    </source>
</evidence>
<keyword evidence="7" id="KW-0520">NAD</keyword>
<keyword evidence="10" id="KW-0325">Glycoprotein</keyword>
<dbReference type="OrthoDB" id="9801785at2"/>
<keyword evidence="3" id="KW-0812">Transmembrane</keyword>
<comment type="caution">
    <text evidence="14">The sequence shown here is derived from an EMBL/GenBank/DDBJ whole genome shotgun (WGS) entry which is preliminary data.</text>
</comment>
<keyword evidence="5" id="KW-0735">Signal-anchor</keyword>
<organism evidence="14 15">
    <name type="scientific">Novosphingobium nitrogenifigens DSM 19370</name>
    <dbReference type="NCBI Taxonomy" id="983920"/>
    <lineage>
        <taxon>Bacteria</taxon>
        <taxon>Pseudomonadati</taxon>
        <taxon>Pseudomonadota</taxon>
        <taxon>Alphaproteobacteria</taxon>
        <taxon>Sphingomonadales</taxon>
        <taxon>Sphingomonadaceae</taxon>
        <taxon>Novosphingobium</taxon>
    </lineage>
</organism>
<dbReference type="GO" id="GO:0005737">
    <property type="term" value="C:cytoplasm"/>
    <property type="evidence" value="ECO:0007669"/>
    <property type="project" value="TreeGrafter"/>
</dbReference>
<protein>
    <submittedName>
        <fullName evidence="14">NAD-dependent epimerase/dehydratase</fullName>
    </submittedName>
</protein>
<keyword evidence="9" id="KW-0472">Membrane</keyword>
<dbReference type="HOGENOM" id="CLU_007383_4_0_5"/>
<dbReference type="Pfam" id="PF01370">
    <property type="entry name" value="Epimerase"/>
    <property type="match status" value="1"/>
</dbReference>
<keyword evidence="11" id="KW-0456">Lyase</keyword>
<dbReference type="GO" id="GO:0070403">
    <property type="term" value="F:NAD+ binding"/>
    <property type="evidence" value="ECO:0007669"/>
    <property type="project" value="InterPro"/>
</dbReference>
<evidence type="ECO:0000313" key="15">
    <source>
        <dbReference type="Proteomes" id="UP000004728"/>
    </source>
</evidence>
<keyword evidence="15" id="KW-1185">Reference proteome</keyword>
<accession>F1Z543</accession>
<dbReference type="InterPro" id="IPR001509">
    <property type="entry name" value="Epimerase_deHydtase"/>
</dbReference>
<dbReference type="STRING" id="983920.Y88_1882"/>
<dbReference type="PANTHER" id="PTHR43078:SF6">
    <property type="entry name" value="UDP-GLUCURONIC ACID DECARBOXYLASE 1"/>
    <property type="match status" value="1"/>
</dbReference>
<dbReference type="GO" id="GO:0042732">
    <property type="term" value="P:D-xylose metabolic process"/>
    <property type="evidence" value="ECO:0007669"/>
    <property type="project" value="InterPro"/>
</dbReference>
<dbReference type="EMBL" id="AEWJ01000023">
    <property type="protein sequence ID" value="EGD60008.1"/>
    <property type="molecule type" value="Genomic_DNA"/>
</dbReference>
<evidence type="ECO:0000256" key="3">
    <source>
        <dbReference type="ARBA" id="ARBA00022692"/>
    </source>
</evidence>
<feature type="domain" description="NAD-dependent epimerase/dehydratase" evidence="13">
    <location>
        <begin position="5"/>
        <end position="225"/>
    </location>
</feature>
<evidence type="ECO:0000256" key="9">
    <source>
        <dbReference type="ARBA" id="ARBA00023136"/>
    </source>
</evidence>
<dbReference type="Proteomes" id="UP000004728">
    <property type="component" value="Unassembled WGS sequence"/>
</dbReference>
<comment type="cofactor">
    <cofactor evidence="1">
        <name>NAD(+)</name>
        <dbReference type="ChEBI" id="CHEBI:57540"/>
    </cofactor>
</comment>
<dbReference type="InterPro" id="IPR036291">
    <property type="entry name" value="NAD(P)-bd_dom_sf"/>
</dbReference>
<dbReference type="eggNOG" id="COG0451">
    <property type="taxonomic scope" value="Bacteria"/>
</dbReference>
<evidence type="ECO:0000256" key="6">
    <source>
        <dbReference type="ARBA" id="ARBA00022989"/>
    </source>
</evidence>
<evidence type="ECO:0000256" key="5">
    <source>
        <dbReference type="ARBA" id="ARBA00022968"/>
    </source>
</evidence>